<organism evidence="2 3">
    <name type="scientific">Caerostris extrusa</name>
    <name type="common">Bark spider</name>
    <name type="synonym">Caerostris bankana</name>
    <dbReference type="NCBI Taxonomy" id="172846"/>
    <lineage>
        <taxon>Eukaryota</taxon>
        <taxon>Metazoa</taxon>
        <taxon>Ecdysozoa</taxon>
        <taxon>Arthropoda</taxon>
        <taxon>Chelicerata</taxon>
        <taxon>Arachnida</taxon>
        <taxon>Araneae</taxon>
        <taxon>Araneomorphae</taxon>
        <taxon>Entelegynae</taxon>
        <taxon>Araneoidea</taxon>
        <taxon>Araneidae</taxon>
        <taxon>Caerostris</taxon>
    </lineage>
</organism>
<evidence type="ECO:0000256" key="1">
    <source>
        <dbReference type="SAM" id="MobiDB-lite"/>
    </source>
</evidence>
<name>A0AAV4PZK7_CAEEX</name>
<dbReference type="EMBL" id="BPLR01005451">
    <property type="protein sequence ID" value="GIY02497.1"/>
    <property type="molecule type" value="Genomic_DNA"/>
</dbReference>
<reference evidence="2 3" key="1">
    <citation type="submission" date="2021-06" db="EMBL/GenBank/DDBJ databases">
        <title>Caerostris extrusa draft genome.</title>
        <authorList>
            <person name="Kono N."/>
            <person name="Arakawa K."/>
        </authorList>
    </citation>
    <scope>NUCLEOTIDE SEQUENCE [LARGE SCALE GENOMIC DNA]</scope>
</reference>
<feature type="region of interest" description="Disordered" evidence="1">
    <location>
        <begin position="55"/>
        <end position="104"/>
    </location>
</feature>
<evidence type="ECO:0000313" key="2">
    <source>
        <dbReference type="EMBL" id="GIY02497.1"/>
    </source>
</evidence>
<comment type="caution">
    <text evidence="2">The sequence shown here is derived from an EMBL/GenBank/DDBJ whole genome shotgun (WGS) entry which is preliminary data.</text>
</comment>
<dbReference type="Proteomes" id="UP001054945">
    <property type="component" value="Unassembled WGS sequence"/>
</dbReference>
<dbReference type="AlphaFoldDB" id="A0AAV4PZK7"/>
<proteinExistence type="predicted"/>
<sequence>MKVLRNVPDSSGYGVRSPHHRHSRGDPHLYNWPLLPFQPGSRLRQRRVTASHIAERRGAAGQTHLRGEGRRRRMWGSRGRSPSPPSDKTPLLDDMESSLILYSH</sequence>
<protein>
    <submittedName>
        <fullName evidence="2">Uncharacterized protein</fullName>
    </submittedName>
</protein>
<gene>
    <name evidence="2" type="ORF">CEXT_495431</name>
</gene>
<keyword evidence="3" id="KW-1185">Reference proteome</keyword>
<feature type="region of interest" description="Disordered" evidence="1">
    <location>
        <begin position="1"/>
        <end position="30"/>
    </location>
</feature>
<accession>A0AAV4PZK7</accession>
<evidence type="ECO:0000313" key="3">
    <source>
        <dbReference type="Proteomes" id="UP001054945"/>
    </source>
</evidence>